<reference evidence="2" key="1">
    <citation type="journal article" date="2022" name="Mol. Ecol. Resour.">
        <title>The genomes of chicory, endive, great burdock and yacon provide insights into Asteraceae palaeo-polyploidization history and plant inulin production.</title>
        <authorList>
            <person name="Fan W."/>
            <person name="Wang S."/>
            <person name="Wang H."/>
            <person name="Wang A."/>
            <person name="Jiang F."/>
            <person name="Liu H."/>
            <person name="Zhao H."/>
            <person name="Xu D."/>
            <person name="Zhang Y."/>
        </authorList>
    </citation>
    <scope>NUCLEOTIDE SEQUENCE [LARGE SCALE GENOMIC DNA]</scope>
    <source>
        <strain evidence="2">cv. Yunnan</strain>
    </source>
</reference>
<gene>
    <name evidence="1" type="ORF">L1987_35564</name>
</gene>
<sequence length="553" mass="59205">MAVNRVGRESLLDYDLHRIRHNWEAHLCCHTLRIFFENKSLYMHLDSEGWHLGGKGLGVRATKMNDNCEFSAGQGMGNGGLAWILLLNVYLFCRGLMEFHKRGQCMRGEACLTQSSTGFGWGFEEAGHGNDYVSLSLTLGNQHWGSSGKINIQIQRRNVLITMAKSRKYGLWGFSFFPSGILRHRVSSPGLMSRKKDPPPSALPPRRSNRGASKSASHVDGKDMEPLVVPIVGLGETKEGLAASPQPSLLPPNTVACDTNKESSGIPSVSVSSNTSEQALGSFSNEESKKSVVAGKPDLAGKPGLAGCIGGLSDSDSSGSPGVQALYTDGGNSSSSMNESGGVGYAVANYRPRRTPLFSPEFKAMLGRDYPKTRTVFGPSTKAVVGSGLWEGKPKHAESEGVSVTHSPGMHGHVPPAGLDHASDMQGVQGDKGTELDPGITSEVGMHATSELDGLGAPMQTHEVHGNVEVNIEDFNVPMSTEDASERAMQTPEFEVTPVAIGNLKPTEVVTDVAVDIGLAGMDGNMSHPNRRRKTSGREAVQTVHSSWLLKFE</sequence>
<name>A0ACB9HAN8_9ASTR</name>
<comment type="caution">
    <text evidence="1">The sequence shown here is derived from an EMBL/GenBank/DDBJ whole genome shotgun (WGS) entry which is preliminary data.</text>
</comment>
<proteinExistence type="predicted"/>
<accession>A0ACB9HAN8</accession>
<organism evidence="1 2">
    <name type="scientific">Smallanthus sonchifolius</name>
    <dbReference type="NCBI Taxonomy" id="185202"/>
    <lineage>
        <taxon>Eukaryota</taxon>
        <taxon>Viridiplantae</taxon>
        <taxon>Streptophyta</taxon>
        <taxon>Embryophyta</taxon>
        <taxon>Tracheophyta</taxon>
        <taxon>Spermatophyta</taxon>
        <taxon>Magnoliopsida</taxon>
        <taxon>eudicotyledons</taxon>
        <taxon>Gunneridae</taxon>
        <taxon>Pentapetalae</taxon>
        <taxon>asterids</taxon>
        <taxon>campanulids</taxon>
        <taxon>Asterales</taxon>
        <taxon>Asteraceae</taxon>
        <taxon>Asteroideae</taxon>
        <taxon>Heliantheae alliance</taxon>
        <taxon>Millerieae</taxon>
        <taxon>Smallanthus</taxon>
    </lineage>
</organism>
<evidence type="ECO:0000313" key="1">
    <source>
        <dbReference type="EMBL" id="KAI3792953.1"/>
    </source>
</evidence>
<dbReference type="Proteomes" id="UP001056120">
    <property type="component" value="Linkage Group LG12"/>
</dbReference>
<evidence type="ECO:0000313" key="2">
    <source>
        <dbReference type="Proteomes" id="UP001056120"/>
    </source>
</evidence>
<keyword evidence="2" id="KW-1185">Reference proteome</keyword>
<protein>
    <submittedName>
        <fullName evidence="1">Uncharacterized protein</fullName>
    </submittedName>
</protein>
<dbReference type="EMBL" id="CM042029">
    <property type="protein sequence ID" value="KAI3792953.1"/>
    <property type="molecule type" value="Genomic_DNA"/>
</dbReference>
<reference evidence="1 2" key="2">
    <citation type="journal article" date="2022" name="Mol. Ecol. Resour.">
        <title>The genomes of chicory, endive, great burdock and yacon provide insights into Asteraceae paleo-polyploidization history and plant inulin production.</title>
        <authorList>
            <person name="Fan W."/>
            <person name="Wang S."/>
            <person name="Wang H."/>
            <person name="Wang A."/>
            <person name="Jiang F."/>
            <person name="Liu H."/>
            <person name="Zhao H."/>
            <person name="Xu D."/>
            <person name="Zhang Y."/>
        </authorList>
    </citation>
    <scope>NUCLEOTIDE SEQUENCE [LARGE SCALE GENOMIC DNA]</scope>
    <source>
        <strain evidence="2">cv. Yunnan</strain>
        <tissue evidence="1">Leaves</tissue>
    </source>
</reference>